<reference evidence="1 2" key="1">
    <citation type="submission" date="2016-10" db="EMBL/GenBank/DDBJ databases">
        <authorList>
            <person name="de Groot N.N."/>
        </authorList>
    </citation>
    <scope>NUCLEOTIDE SEQUENCE [LARGE SCALE GENOMIC DNA]</scope>
    <source>
        <strain evidence="1 2">MON 2.2</strain>
    </source>
</reference>
<protein>
    <recommendedName>
        <fullName evidence="3">AAA domain-containing protein</fullName>
    </recommendedName>
</protein>
<evidence type="ECO:0000313" key="1">
    <source>
        <dbReference type="EMBL" id="SDE04554.1"/>
    </source>
</evidence>
<dbReference type="AlphaFoldDB" id="A0A1G6ZP46"/>
<accession>A0A1G6ZP46</accession>
<gene>
    <name evidence="1" type="ORF">SAMN04489747_2361</name>
</gene>
<evidence type="ECO:0008006" key="3">
    <source>
        <dbReference type="Google" id="ProtNLM"/>
    </source>
</evidence>
<dbReference type="Gene3D" id="3.40.50.300">
    <property type="entry name" value="P-loop containing nucleotide triphosphate hydrolases"/>
    <property type="match status" value="1"/>
</dbReference>
<evidence type="ECO:0000313" key="2">
    <source>
        <dbReference type="Proteomes" id="UP000198546"/>
    </source>
</evidence>
<dbReference type="EMBL" id="LT629688">
    <property type="protein sequence ID" value="SDE04554.1"/>
    <property type="molecule type" value="Genomic_DNA"/>
</dbReference>
<sequence>MRSVADPTFVVFLNGSYGVGKSSALDHLGDVLAEHGQPFSLMDVDWYHRSWPPSQDDPDNVLTEAANMTAVWNNYRQTGPRQPVVAGVMASEEDRQRYEQAFALPVRSVRLVASATVTEARLRRRYTEHQSQALHWHLQRHLALSTQLALRHLDDLVIGTDEQPPRSVAERVADFFGLLPALPRQVEP</sequence>
<dbReference type="Proteomes" id="UP000198546">
    <property type="component" value="Chromosome i"/>
</dbReference>
<name>A0A1G6ZP46_9ACTN</name>
<proteinExistence type="predicted"/>
<dbReference type="SUPFAM" id="SSF52540">
    <property type="entry name" value="P-loop containing nucleoside triphosphate hydrolases"/>
    <property type="match status" value="1"/>
</dbReference>
<keyword evidence="2" id="KW-1185">Reference proteome</keyword>
<dbReference type="STRING" id="675864.SAMN04489747_2361"/>
<organism evidence="1 2">
    <name type="scientific">Auraticoccus monumenti</name>
    <dbReference type="NCBI Taxonomy" id="675864"/>
    <lineage>
        <taxon>Bacteria</taxon>
        <taxon>Bacillati</taxon>
        <taxon>Actinomycetota</taxon>
        <taxon>Actinomycetes</taxon>
        <taxon>Propionibacteriales</taxon>
        <taxon>Propionibacteriaceae</taxon>
        <taxon>Auraticoccus</taxon>
    </lineage>
</organism>
<dbReference type="InterPro" id="IPR027417">
    <property type="entry name" value="P-loop_NTPase"/>
</dbReference>